<dbReference type="Proteomes" id="UP000294927">
    <property type="component" value="Unassembled WGS sequence"/>
</dbReference>
<dbReference type="PANTHER" id="PTHR39338">
    <property type="entry name" value="BLL5662 PROTEIN-RELATED"/>
    <property type="match status" value="1"/>
</dbReference>
<proteinExistence type="predicted"/>
<evidence type="ECO:0000313" key="4">
    <source>
        <dbReference type="Proteomes" id="UP000294927"/>
    </source>
</evidence>
<dbReference type="EMBL" id="SOCP01000003">
    <property type="protein sequence ID" value="TDV54951.1"/>
    <property type="molecule type" value="Genomic_DNA"/>
</dbReference>
<dbReference type="InterPro" id="IPR011195">
    <property type="entry name" value="UCP010256"/>
</dbReference>
<gene>
    <name evidence="3" type="ORF">CLV71_103192</name>
</gene>
<dbReference type="InterPro" id="IPR036465">
    <property type="entry name" value="vWFA_dom_sf"/>
</dbReference>
<accession>A0A4V3FUF1</accession>
<reference evidence="3 4" key="1">
    <citation type="submission" date="2019-03" db="EMBL/GenBank/DDBJ databases">
        <title>Genomic Encyclopedia of Archaeal and Bacterial Type Strains, Phase II (KMG-II): from individual species to whole genera.</title>
        <authorList>
            <person name="Goeker M."/>
        </authorList>
    </citation>
    <scope>NUCLEOTIDE SEQUENCE [LARGE SCALE GENOMIC DNA]</scope>
    <source>
        <strain evidence="3 4">DSM 45499</strain>
    </source>
</reference>
<dbReference type="PANTHER" id="PTHR39338:SF6">
    <property type="entry name" value="BLL5662 PROTEIN"/>
    <property type="match status" value="1"/>
</dbReference>
<evidence type="ECO:0000259" key="2">
    <source>
        <dbReference type="SMART" id="SM00327"/>
    </source>
</evidence>
<organism evidence="3 4">
    <name type="scientific">Actinophytocola oryzae</name>
    <dbReference type="NCBI Taxonomy" id="502181"/>
    <lineage>
        <taxon>Bacteria</taxon>
        <taxon>Bacillati</taxon>
        <taxon>Actinomycetota</taxon>
        <taxon>Actinomycetes</taxon>
        <taxon>Pseudonocardiales</taxon>
        <taxon>Pseudonocardiaceae</taxon>
    </lineage>
</organism>
<dbReference type="SMART" id="SM00327">
    <property type="entry name" value="VWA"/>
    <property type="match status" value="1"/>
</dbReference>
<evidence type="ECO:0000256" key="1">
    <source>
        <dbReference type="SAM" id="MobiDB-lite"/>
    </source>
</evidence>
<dbReference type="InterPro" id="IPR002035">
    <property type="entry name" value="VWF_A"/>
</dbReference>
<dbReference type="SUPFAM" id="SSF53300">
    <property type="entry name" value="vWA-like"/>
    <property type="match status" value="1"/>
</dbReference>
<comment type="caution">
    <text evidence="3">The sequence shown here is derived from an EMBL/GenBank/DDBJ whole genome shotgun (WGS) entry which is preliminary data.</text>
</comment>
<dbReference type="Pfam" id="PF05762">
    <property type="entry name" value="VWA_CoxE"/>
    <property type="match status" value="1"/>
</dbReference>
<dbReference type="Gene3D" id="3.40.50.410">
    <property type="entry name" value="von Willebrand factor, type A domain"/>
    <property type="match status" value="1"/>
</dbReference>
<dbReference type="CDD" id="cd00198">
    <property type="entry name" value="vWFA"/>
    <property type="match status" value="1"/>
</dbReference>
<feature type="domain" description="VWFA" evidence="2">
    <location>
        <begin position="187"/>
        <end position="354"/>
    </location>
</feature>
<dbReference type="PIRSF" id="PIRSF010256">
    <property type="entry name" value="CoxE_vWa"/>
    <property type="match status" value="1"/>
</dbReference>
<protein>
    <recommendedName>
        <fullName evidence="2">VWFA domain-containing protein</fullName>
    </recommendedName>
</protein>
<sequence>MTAADHLYGFLAALREEGLAVPVVRKRDFLTALTAVPPRDVRHLYWLAHATLTTSVDDTEIFDPVFEHWFAGRGLPVAAETDAPGEEERGGDAPDAAPPDEALREGDGLAASTSTADRAFAATALTEHQLLLRLRRDLPPAIPTIRSRRRQPARRGDRLDVRRIHRDARRTGGELVHLRRRRPPQRQRPVLVLIDVSGSMKQHSRDYLRFAHTVVATCDRAEVFTFGTRLTHVTPALRKRDVDAALSALADVVRDADGGTRIGPSLRQFLGNARQLRMARGALVLVLSDGLERGDCEPLTRAVARLSLLSHRLVWWSPLACDPAYRPVTRGMSAVVRHVHTLAGVRDLETAWQQLGNGL</sequence>
<dbReference type="AlphaFoldDB" id="A0A4V3FUF1"/>
<feature type="region of interest" description="Disordered" evidence="1">
    <location>
        <begin position="81"/>
        <end position="110"/>
    </location>
</feature>
<evidence type="ECO:0000313" key="3">
    <source>
        <dbReference type="EMBL" id="TDV54951.1"/>
    </source>
</evidence>
<keyword evidence="4" id="KW-1185">Reference proteome</keyword>
<dbReference type="InterPro" id="IPR008912">
    <property type="entry name" value="Uncharacterised_CoxE"/>
</dbReference>
<name>A0A4V3FUF1_9PSEU</name>
<dbReference type="RefSeq" id="WP_166664005.1">
    <property type="nucleotide sequence ID" value="NZ_SOCP01000003.1"/>
</dbReference>